<dbReference type="AlphaFoldDB" id="A0A8S9QZB3"/>
<evidence type="ECO:0000313" key="2">
    <source>
        <dbReference type="Proteomes" id="UP000712600"/>
    </source>
</evidence>
<sequence length="57" mass="6571">MRKRRDEGVDGGDLRIQMAADSVGGRHLGRAERSRRRREFLKVLKVQLSSALIFLVY</sequence>
<proteinExistence type="predicted"/>
<name>A0A8S9QZB3_BRACR</name>
<comment type="caution">
    <text evidence="1">The sequence shown here is derived from an EMBL/GenBank/DDBJ whole genome shotgun (WGS) entry which is preliminary data.</text>
</comment>
<dbReference type="EMBL" id="QGKX02000996">
    <property type="protein sequence ID" value="KAF3556638.1"/>
    <property type="molecule type" value="Genomic_DNA"/>
</dbReference>
<evidence type="ECO:0000313" key="1">
    <source>
        <dbReference type="EMBL" id="KAF3556638.1"/>
    </source>
</evidence>
<gene>
    <name evidence="1" type="ORF">F2Q69_00014261</name>
</gene>
<organism evidence="1 2">
    <name type="scientific">Brassica cretica</name>
    <name type="common">Mustard</name>
    <dbReference type="NCBI Taxonomy" id="69181"/>
    <lineage>
        <taxon>Eukaryota</taxon>
        <taxon>Viridiplantae</taxon>
        <taxon>Streptophyta</taxon>
        <taxon>Embryophyta</taxon>
        <taxon>Tracheophyta</taxon>
        <taxon>Spermatophyta</taxon>
        <taxon>Magnoliopsida</taxon>
        <taxon>eudicotyledons</taxon>
        <taxon>Gunneridae</taxon>
        <taxon>Pentapetalae</taxon>
        <taxon>rosids</taxon>
        <taxon>malvids</taxon>
        <taxon>Brassicales</taxon>
        <taxon>Brassicaceae</taxon>
        <taxon>Brassiceae</taxon>
        <taxon>Brassica</taxon>
    </lineage>
</organism>
<accession>A0A8S9QZB3</accession>
<reference evidence="1" key="1">
    <citation type="submission" date="2019-12" db="EMBL/GenBank/DDBJ databases">
        <title>Genome sequencing and annotation of Brassica cretica.</title>
        <authorList>
            <person name="Studholme D.J."/>
            <person name="Sarris P."/>
        </authorList>
    </citation>
    <scope>NUCLEOTIDE SEQUENCE</scope>
    <source>
        <strain evidence="1">PFS-109/04</strain>
        <tissue evidence="1">Leaf</tissue>
    </source>
</reference>
<protein>
    <submittedName>
        <fullName evidence="1">Uncharacterized protein</fullName>
    </submittedName>
</protein>
<dbReference type="Proteomes" id="UP000712600">
    <property type="component" value="Unassembled WGS sequence"/>
</dbReference>